<dbReference type="GO" id="GO:0000122">
    <property type="term" value="P:negative regulation of transcription by RNA polymerase II"/>
    <property type="evidence" value="ECO:0007669"/>
    <property type="project" value="TreeGrafter"/>
</dbReference>
<dbReference type="CDD" id="cd07156">
    <property type="entry name" value="NR_DBD_VDR_like"/>
    <property type="match status" value="1"/>
</dbReference>
<dbReference type="PANTHER" id="PTHR24082:SF482">
    <property type="entry name" value="NUCLEAR RECEPTOR"/>
    <property type="match status" value="1"/>
</dbReference>
<feature type="region of interest" description="Disordered" evidence="11">
    <location>
        <begin position="1"/>
        <end position="37"/>
    </location>
</feature>
<evidence type="ECO:0000256" key="1">
    <source>
        <dbReference type="ARBA" id="ARBA00008092"/>
    </source>
</evidence>
<dbReference type="SMART" id="SM00430">
    <property type="entry name" value="HOLI"/>
    <property type="match status" value="1"/>
</dbReference>
<keyword evidence="3 10" id="KW-0863">Zinc-finger</keyword>
<feature type="domain" description="NR LBD" evidence="13">
    <location>
        <begin position="211"/>
        <end position="450"/>
    </location>
</feature>
<dbReference type="InterPro" id="IPR050234">
    <property type="entry name" value="Nuclear_hormone_rcpt_NR1"/>
</dbReference>
<dbReference type="Pfam" id="PF00104">
    <property type="entry name" value="Hormone_recep"/>
    <property type="match status" value="1"/>
</dbReference>
<dbReference type="GO" id="GO:0000978">
    <property type="term" value="F:RNA polymerase II cis-regulatory region sequence-specific DNA binding"/>
    <property type="evidence" value="ECO:0007669"/>
    <property type="project" value="TreeGrafter"/>
</dbReference>
<evidence type="ECO:0000256" key="2">
    <source>
        <dbReference type="ARBA" id="ARBA00022723"/>
    </source>
</evidence>
<reference evidence="14" key="1">
    <citation type="submission" date="2020-11" db="EMBL/GenBank/DDBJ databases">
        <authorList>
            <person name="Tran Van P."/>
        </authorList>
    </citation>
    <scope>NUCLEOTIDE SEQUENCE</scope>
</reference>
<accession>A0A7R9LAV4</accession>
<evidence type="ECO:0000256" key="7">
    <source>
        <dbReference type="ARBA" id="ARBA00023163"/>
    </source>
</evidence>
<evidence type="ECO:0000259" key="12">
    <source>
        <dbReference type="PROSITE" id="PS51030"/>
    </source>
</evidence>
<evidence type="ECO:0000259" key="13">
    <source>
        <dbReference type="PROSITE" id="PS51843"/>
    </source>
</evidence>
<dbReference type="PROSITE" id="PS51030">
    <property type="entry name" value="NUCLEAR_REC_DBD_2"/>
    <property type="match status" value="1"/>
</dbReference>
<dbReference type="PRINTS" id="PR00398">
    <property type="entry name" value="STRDHORMONER"/>
</dbReference>
<dbReference type="InterPro" id="IPR000536">
    <property type="entry name" value="Nucl_hrmn_rcpt_lig-bd"/>
</dbReference>
<proteinExistence type="inferred from homology"/>
<dbReference type="Proteomes" id="UP000759131">
    <property type="component" value="Unassembled WGS sequence"/>
</dbReference>
<feature type="region of interest" description="Disordered" evidence="11">
    <location>
        <begin position="166"/>
        <end position="195"/>
    </location>
</feature>
<feature type="compositionally biased region" description="Basic and acidic residues" evidence="11">
    <location>
        <begin position="183"/>
        <end position="195"/>
    </location>
</feature>
<dbReference type="PRINTS" id="PR00047">
    <property type="entry name" value="STROIDFINGER"/>
</dbReference>
<dbReference type="GO" id="GO:0004879">
    <property type="term" value="F:nuclear receptor activity"/>
    <property type="evidence" value="ECO:0007669"/>
    <property type="project" value="InterPro"/>
</dbReference>
<dbReference type="GO" id="GO:0030154">
    <property type="term" value="P:cell differentiation"/>
    <property type="evidence" value="ECO:0007669"/>
    <property type="project" value="TreeGrafter"/>
</dbReference>
<comment type="similarity">
    <text evidence="1">Belongs to the nuclear hormone receptor family. NR1 subfamily.</text>
</comment>
<evidence type="ECO:0000256" key="4">
    <source>
        <dbReference type="ARBA" id="ARBA00022833"/>
    </source>
</evidence>
<keyword evidence="5 10" id="KW-0805">Transcription regulation</keyword>
<evidence type="ECO:0000313" key="14">
    <source>
        <dbReference type="EMBL" id="CAD7637975.1"/>
    </source>
</evidence>
<evidence type="ECO:0000256" key="10">
    <source>
        <dbReference type="RuleBase" id="RU004334"/>
    </source>
</evidence>
<dbReference type="InterPro" id="IPR001723">
    <property type="entry name" value="Nuclear_hrmn_rcpt"/>
</dbReference>
<dbReference type="InterPro" id="IPR001728">
    <property type="entry name" value="ThyrH_rcpt"/>
</dbReference>
<dbReference type="SUPFAM" id="SSF57716">
    <property type="entry name" value="Glucocorticoid receptor-like (DNA-binding domain)"/>
    <property type="match status" value="1"/>
</dbReference>
<evidence type="ECO:0000256" key="6">
    <source>
        <dbReference type="ARBA" id="ARBA00023125"/>
    </source>
</evidence>
<dbReference type="SMART" id="SM00399">
    <property type="entry name" value="ZnF_C4"/>
    <property type="match status" value="1"/>
</dbReference>
<dbReference type="GO" id="GO:0008270">
    <property type="term" value="F:zinc ion binding"/>
    <property type="evidence" value="ECO:0007669"/>
    <property type="project" value="UniProtKB-KW"/>
</dbReference>
<dbReference type="PANTHER" id="PTHR24082">
    <property type="entry name" value="NUCLEAR HORMONE RECEPTOR"/>
    <property type="match status" value="1"/>
</dbReference>
<feature type="compositionally biased region" description="Polar residues" evidence="11">
    <location>
        <begin position="1"/>
        <end position="14"/>
    </location>
</feature>
<keyword evidence="6 10" id="KW-0238">DNA-binding</keyword>
<keyword evidence="2 10" id="KW-0479">Metal-binding</keyword>
<dbReference type="PROSITE" id="PS00031">
    <property type="entry name" value="NUCLEAR_REC_DBD_1"/>
    <property type="match status" value="1"/>
</dbReference>
<keyword evidence="4 10" id="KW-0862">Zinc</keyword>
<dbReference type="PROSITE" id="PS51843">
    <property type="entry name" value="NR_LBD"/>
    <property type="match status" value="1"/>
</dbReference>
<gene>
    <name evidence="14" type="ORF">OSB1V03_LOCUS17189</name>
</gene>
<keyword evidence="7 10" id="KW-0804">Transcription</keyword>
<name>A0A7R9LAV4_9ACAR</name>
<evidence type="ECO:0000256" key="9">
    <source>
        <dbReference type="ARBA" id="ARBA00023242"/>
    </source>
</evidence>
<keyword evidence="8 10" id="KW-0675">Receptor</keyword>
<evidence type="ECO:0000256" key="5">
    <source>
        <dbReference type="ARBA" id="ARBA00023015"/>
    </source>
</evidence>
<dbReference type="GO" id="GO:0045944">
    <property type="term" value="P:positive regulation of transcription by RNA polymerase II"/>
    <property type="evidence" value="ECO:0007669"/>
    <property type="project" value="TreeGrafter"/>
</dbReference>
<evidence type="ECO:0000256" key="11">
    <source>
        <dbReference type="SAM" id="MobiDB-lite"/>
    </source>
</evidence>
<feature type="region of interest" description="Disordered" evidence="11">
    <location>
        <begin position="42"/>
        <end position="61"/>
    </location>
</feature>
<dbReference type="AlphaFoldDB" id="A0A7R9LAV4"/>
<dbReference type="PRINTS" id="PR00546">
    <property type="entry name" value="THYROIDHORMR"/>
</dbReference>
<sequence length="527" mass="59076">MLTVMSMSAPLSPNGSTTSSVMSSEDSSSTVSGGYNPMTAAGVRPTQHYSLPPQPPSTSATNQFVVSNINNHKQLIKVCRVCGDRAKSYHFGGISCDSCKAFFRRSVQNDAFLNFHCPYDRNCEITINSRKSCQFCRFKKCTAIGMEKTWVMSEEERMQMLKNRIEKRKHEDTGLGPNTPQPKHHEFRYNNDRPNRYQPNISQINTYLTIDEVKLIENIMNQIRKCSQEISFDITNNGVGDDGAGNDGSAADNMRAPIDVLQIFFKAIQQFALFVQTFPAFGAIPTADKQVLLRGGVLELCFLRGAFSYDMRGKHWRYDTGVIYSDSLQTLLTKDLLEKHMQFIKTVKRLRIDEPTYILLSLVILLTADREGLTAGQLVQSEQEKYLLLLKSYMAWRYGPRVSALLYPKLLLKLADLRELAEAHTDYELLLGRHELRQIQHKLSDINLATIPDDYANLLAAQSPDSVNAAANAAHLLNTFGGQQSSSAVNVWTIGNSITDDSFGTNRGLYDDELSTSSEGSERLLSD</sequence>
<feature type="domain" description="Nuclear receptor" evidence="12">
    <location>
        <begin position="76"/>
        <end position="153"/>
    </location>
</feature>
<organism evidence="14">
    <name type="scientific">Medioppia subpectinata</name>
    <dbReference type="NCBI Taxonomy" id="1979941"/>
    <lineage>
        <taxon>Eukaryota</taxon>
        <taxon>Metazoa</taxon>
        <taxon>Ecdysozoa</taxon>
        <taxon>Arthropoda</taxon>
        <taxon>Chelicerata</taxon>
        <taxon>Arachnida</taxon>
        <taxon>Acari</taxon>
        <taxon>Acariformes</taxon>
        <taxon>Sarcoptiformes</taxon>
        <taxon>Oribatida</taxon>
        <taxon>Brachypylina</taxon>
        <taxon>Oppioidea</taxon>
        <taxon>Oppiidae</taxon>
        <taxon>Medioppia</taxon>
    </lineage>
</organism>
<dbReference type="EMBL" id="CAJPIZ010020289">
    <property type="protein sequence ID" value="CAG2117236.1"/>
    <property type="molecule type" value="Genomic_DNA"/>
</dbReference>
<keyword evidence="15" id="KW-1185">Reference proteome</keyword>
<protein>
    <submittedName>
        <fullName evidence="14">Uncharacterized protein</fullName>
    </submittedName>
</protein>
<evidence type="ECO:0000256" key="3">
    <source>
        <dbReference type="ARBA" id="ARBA00022771"/>
    </source>
</evidence>
<dbReference type="OrthoDB" id="6159439at2759"/>
<dbReference type="InterPro" id="IPR035500">
    <property type="entry name" value="NHR-like_dom_sf"/>
</dbReference>
<dbReference type="Pfam" id="PF00105">
    <property type="entry name" value="zf-C4"/>
    <property type="match status" value="1"/>
</dbReference>
<evidence type="ECO:0000313" key="15">
    <source>
        <dbReference type="Proteomes" id="UP000759131"/>
    </source>
</evidence>
<dbReference type="EMBL" id="OC874864">
    <property type="protein sequence ID" value="CAD7637975.1"/>
    <property type="molecule type" value="Genomic_DNA"/>
</dbReference>
<dbReference type="GO" id="GO:0005634">
    <property type="term" value="C:nucleus"/>
    <property type="evidence" value="ECO:0007669"/>
    <property type="project" value="UniProtKB-SubCell"/>
</dbReference>
<comment type="subcellular location">
    <subcellularLocation>
        <location evidence="10">Nucleus</location>
    </subcellularLocation>
</comment>
<keyword evidence="9 10" id="KW-0539">Nucleus</keyword>
<dbReference type="Gene3D" id="1.10.565.10">
    <property type="entry name" value="Retinoid X Receptor"/>
    <property type="match status" value="1"/>
</dbReference>
<feature type="compositionally biased region" description="Low complexity" evidence="11">
    <location>
        <begin position="15"/>
        <end position="34"/>
    </location>
</feature>
<dbReference type="InterPro" id="IPR001628">
    <property type="entry name" value="Znf_hrmn_rcpt"/>
</dbReference>
<evidence type="ECO:0000256" key="8">
    <source>
        <dbReference type="ARBA" id="ARBA00023170"/>
    </source>
</evidence>
<dbReference type="SUPFAM" id="SSF48508">
    <property type="entry name" value="Nuclear receptor ligand-binding domain"/>
    <property type="match status" value="1"/>
</dbReference>
<dbReference type="InterPro" id="IPR013088">
    <property type="entry name" value="Znf_NHR/GATA"/>
</dbReference>
<dbReference type="Gene3D" id="3.30.50.10">
    <property type="entry name" value="Erythroid Transcription Factor GATA-1, subunit A"/>
    <property type="match status" value="1"/>
</dbReference>